<dbReference type="RefSeq" id="WP_340266599.1">
    <property type="nucleotide sequence ID" value="NZ_JBBEOG010000001.1"/>
</dbReference>
<dbReference type="EMBL" id="JBHSLD010000001">
    <property type="protein sequence ID" value="MFC5379301.1"/>
    <property type="molecule type" value="Genomic_DNA"/>
</dbReference>
<organism evidence="7 8">
    <name type="scientific">Aquipuribacter nitratireducens</name>
    <dbReference type="NCBI Taxonomy" id="650104"/>
    <lineage>
        <taxon>Bacteria</taxon>
        <taxon>Bacillati</taxon>
        <taxon>Actinomycetota</taxon>
        <taxon>Actinomycetes</taxon>
        <taxon>Micrococcales</taxon>
        <taxon>Intrasporangiaceae</taxon>
        <taxon>Aquipuribacter</taxon>
    </lineage>
</organism>
<dbReference type="PANTHER" id="PTHR30011:SF16">
    <property type="entry name" value="C2H2 FINGER DOMAIN TRANSCRIPTION FACTOR (EUROFUNG)-RELATED"/>
    <property type="match status" value="1"/>
</dbReference>
<evidence type="ECO:0000256" key="1">
    <source>
        <dbReference type="ARBA" id="ARBA00022630"/>
    </source>
</evidence>
<proteinExistence type="inferred from homology"/>
<protein>
    <submittedName>
        <fullName evidence="7">LLM class flavin-dependent oxidoreductase</fullName>
    </submittedName>
</protein>
<dbReference type="InterPro" id="IPR036661">
    <property type="entry name" value="Luciferase-like_sf"/>
</dbReference>
<dbReference type="SUPFAM" id="SSF51679">
    <property type="entry name" value="Bacterial luciferase-like"/>
    <property type="match status" value="1"/>
</dbReference>
<dbReference type="PANTHER" id="PTHR30011">
    <property type="entry name" value="ALKANESULFONATE MONOOXYGENASE-RELATED"/>
    <property type="match status" value="1"/>
</dbReference>
<keyword evidence="4" id="KW-0503">Monooxygenase</keyword>
<reference evidence="8" key="1">
    <citation type="journal article" date="2019" name="Int. J. Syst. Evol. Microbiol.">
        <title>The Global Catalogue of Microorganisms (GCM) 10K type strain sequencing project: providing services to taxonomists for standard genome sequencing and annotation.</title>
        <authorList>
            <consortium name="The Broad Institute Genomics Platform"/>
            <consortium name="The Broad Institute Genome Sequencing Center for Infectious Disease"/>
            <person name="Wu L."/>
            <person name="Ma J."/>
        </authorList>
    </citation>
    <scope>NUCLEOTIDE SEQUENCE [LARGE SCALE GENOMIC DNA]</scope>
    <source>
        <strain evidence="8">CCUG 43114</strain>
    </source>
</reference>
<keyword evidence="8" id="KW-1185">Reference proteome</keyword>
<evidence type="ECO:0000313" key="8">
    <source>
        <dbReference type="Proteomes" id="UP001596122"/>
    </source>
</evidence>
<feature type="domain" description="Luciferase-like" evidence="6">
    <location>
        <begin position="36"/>
        <end position="384"/>
    </location>
</feature>
<comment type="similarity">
    <text evidence="5">Belongs to the NtaA/SnaA/DszA monooxygenase family.</text>
</comment>
<dbReference type="Proteomes" id="UP001596122">
    <property type="component" value="Unassembled WGS sequence"/>
</dbReference>
<dbReference type="Pfam" id="PF00296">
    <property type="entry name" value="Bac_luciferase"/>
    <property type="match status" value="1"/>
</dbReference>
<dbReference type="PIRSF" id="PIRSF000337">
    <property type="entry name" value="NTA_MOA"/>
    <property type="match status" value="1"/>
</dbReference>
<keyword evidence="1" id="KW-0285">Flavoprotein</keyword>
<name>A0ABW0GJW7_9MICO</name>
<gene>
    <name evidence="7" type="ORF">ACFPJ6_00705</name>
</gene>
<evidence type="ECO:0000259" key="6">
    <source>
        <dbReference type="Pfam" id="PF00296"/>
    </source>
</evidence>
<comment type="caution">
    <text evidence="7">The sequence shown here is derived from an EMBL/GenBank/DDBJ whole genome shotgun (WGS) entry which is preliminary data.</text>
</comment>
<keyword evidence="3" id="KW-0560">Oxidoreductase</keyword>
<evidence type="ECO:0000256" key="3">
    <source>
        <dbReference type="ARBA" id="ARBA00023002"/>
    </source>
</evidence>
<dbReference type="Gene3D" id="3.20.20.30">
    <property type="entry name" value="Luciferase-like domain"/>
    <property type="match status" value="1"/>
</dbReference>
<evidence type="ECO:0000313" key="7">
    <source>
        <dbReference type="EMBL" id="MFC5379301.1"/>
    </source>
</evidence>
<keyword evidence="2" id="KW-0288">FMN</keyword>
<accession>A0ABW0GJW7</accession>
<sequence length="440" mass="48021">MGRLQHLGWFFSRGFGPQGWGREDHRWGYRWQEPRLYQQAVRELEQAGLDLVIMEDAVSLGNPETLDLRVREAYGGPKHDPLLLAPYLFDVTSHIGLAPTVNAGITPPYLAARQAATLQHLSGYRFGLNVVTDVGSARHVGAAPLPHDAAYDRAEEWVGVVRRLWHSWGDGALVADEGTWRFADGDRIDAFRHSGEYFDVAGPLNAVPFADGDDPVVVSPGGSPRGLAFAGAHSDVQLALAPLDVDSVRAYRRRVLDAAAAAGRSDKDIRVLFVVKPEIVASPEEADRVVEASRHPSEADLLRIAVGQSSDLETDLTRLPLDEPVPASAFGDHVSQGTIRGLLGRDGELGRDTLREVLTRKARKGRLADRTGFVGTAEELADYVEGMGDDAGNNGWILSGDLHPTTVHRMLDDLVPVLRRRGVLRSEYGDGGVRANLFDF</sequence>
<dbReference type="InterPro" id="IPR011251">
    <property type="entry name" value="Luciferase-like_dom"/>
</dbReference>
<evidence type="ECO:0000256" key="2">
    <source>
        <dbReference type="ARBA" id="ARBA00022643"/>
    </source>
</evidence>
<dbReference type="InterPro" id="IPR051260">
    <property type="entry name" value="Diverse_substr_monoxygenases"/>
</dbReference>
<evidence type="ECO:0000256" key="5">
    <source>
        <dbReference type="ARBA" id="ARBA00033748"/>
    </source>
</evidence>
<evidence type="ECO:0000256" key="4">
    <source>
        <dbReference type="ARBA" id="ARBA00023033"/>
    </source>
</evidence>
<dbReference type="InterPro" id="IPR016215">
    <property type="entry name" value="NTA_MOA"/>
</dbReference>